<dbReference type="InterPro" id="IPR029016">
    <property type="entry name" value="GAF-like_dom_sf"/>
</dbReference>
<name>A0A6J7EUL2_9ZZZZ</name>
<dbReference type="PROSITE" id="PS51078">
    <property type="entry name" value="ICLR_ED"/>
    <property type="match status" value="1"/>
</dbReference>
<dbReference type="PANTHER" id="PTHR30136:SF34">
    <property type="entry name" value="TRANSCRIPTIONAL REGULATOR"/>
    <property type="match status" value="1"/>
</dbReference>
<proteinExistence type="predicted"/>
<dbReference type="GO" id="GO:0003700">
    <property type="term" value="F:DNA-binding transcription factor activity"/>
    <property type="evidence" value="ECO:0007669"/>
    <property type="project" value="TreeGrafter"/>
</dbReference>
<dbReference type="GO" id="GO:0003677">
    <property type="term" value="F:DNA binding"/>
    <property type="evidence" value="ECO:0007669"/>
    <property type="project" value="TreeGrafter"/>
</dbReference>
<sequence length="152" mass="16475">MLDRSDVVYVARASTNRIMTIGLAVGARLPAYCTSMGKVLLAGLDDASLDQYLAAVEFMPLTSRTHRDRRALLDAVLEVREQGWCMVDQELEDGVRSVAVPVRDVAGRVIAAVNTSAHASRVTLETLSDGFLPHLRHCAESISADLHGTRAT</sequence>
<accession>A0A6J7EUL2</accession>
<gene>
    <name evidence="2" type="ORF">UFOPK3402_02029</name>
</gene>
<feature type="domain" description="IclR-ED" evidence="1">
    <location>
        <begin position="1"/>
        <end position="148"/>
    </location>
</feature>
<dbReference type="AlphaFoldDB" id="A0A6J7EUL2"/>
<dbReference type="Gene3D" id="3.30.450.40">
    <property type="match status" value="1"/>
</dbReference>
<protein>
    <submittedName>
        <fullName evidence="2">Unannotated protein</fullName>
    </submittedName>
</protein>
<reference evidence="2" key="1">
    <citation type="submission" date="2020-05" db="EMBL/GenBank/DDBJ databases">
        <authorList>
            <person name="Chiriac C."/>
            <person name="Salcher M."/>
            <person name="Ghai R."/>
            <person name="Kavagutti S V."/>
        </authorList>
    </citation>
    <scope>NUCLEOTIDE SEQUENCE</scope>
</reference>
<dbReference type="Pfam" id="PF01614">
    <property type="entry name" value="IclR_C"/>
    <property type="match status" value="1"/>
</dbReference>
<dbReference type="InterPro" id="IPR014757">
    <property type="entry name" value="Tscrpt_reg_IclR_C"/>
</dbReference>
<dbReference type="InterPro" id="IPR050707">
    <property type="entry name" value="HTH_MetabolicPath_Reg"/>
</dbReference>
<evidence type="ECO:0000313" key="2">
    <source>
        <dbReference type="EMBL" id="CAB4887207.1"/>
    </source>
</evidence>
<dbReference type="EMBL" id="CAFBLS010000343">
    <property type="protein sequence ID" value="CAB4887207.1"/>
    <property type="molecule type" value="Genomic_DNA"/>
</dbReference>
<organism evidence="2">
    <name type="scientific">freshwater metagenome</name>
    <dbReference type="NCBI Taxonomy" id="449393"/>
    <lineage>
        <taxon>unclassified sequences</taxon>
        <taxon>metagenomes</taxon>
        <taxon>ecological metagenomes</taxon>
    </lineage>
</organism>
<evidence type="ECO:0000259" key="1">
    <source>
        <dbReference type="PROSITE" id="PS51078"/>
    </source>
</evidence>
<dbReference type="GO" id="GO:0045892">
    <property type="term" value="P:negative regulation of DNA-templated transcription"/>
    <property type="evidence" value="ECO:0007669"/>
    <property type="project" value="TreeGrafter"/>
</dbReference>
<dbReference type="SUPFAM" id="SSF55781">
    <property type="entry name" value="GAF domain-like"/>
    <property type="match status" value="1"/>
</dbReference>
<dbReference type="PANTHER" id="PTHR30136">
    <property type="entry name" value="HELIX-TURN-HELIX TRANSCRIPTIONAL REGULATOR, ICLR FAMILY"/>
    <property type="match status" value="1"/>
</dbReference>